<dbReference type="InterPro" id="IPR006452">
    <property type="entry name" value="Formate_DH_accessory"/>
</dbReference>
<sequence length="216" mass="23190">MSSIQLTPVEPRSPGITEIPAVLLPHLKQRYAQRAARLRQLAEGHAMADYLSFAANVAAAQQRVLDEQPLPAACINDLAGRLGRAQPPLAYHDYPRDPYWQALLEQLIDLLTAEATPAVRTALETLRTQTPGQREQQASALLAGDYAAVDSGQAVFLWAALSLYFTQLAAHLPASAKALPGEARQHCPVCASAPVASVIMTGAQAGLRYLQCGLCE</sequence>
<dbReference type="Gene3D" id="3.90.1670.10">
    <property type="entry name" value="FdhE-like domain"/>
    <property type="match status" value="1"/>
</dbReference>
<feature type="domain" description="FdhE N-terminal" evidence="1">
    <location>
        <begin position="19"/>
        <end position="178"/>
    </location>
</feature>
<evidence type="ECO:0000259" key="2">
    <source>
        <dbReference type="Pfam" id="PF24859"/>
    </source>
</evidence>
<feature type="domain" description="FdhE central" evidence="2">
    <location>
        <begin position="186"/>
        <end position="216"/>
    </location>
</feature>
<dbReference type="GO" id="GO:0008199">
    <property type="term" value="F:ferric iron binding"/>
    <property type="evidence" value="ECO:0007669"/>
    <property type="project" value="TreeGrafter"/>
</dbReference>
<reference evidence="3 4" key="1">
    <citation type="submission" date="2020-02" db="EMBL/GenBank/DDBJ databases">
        <title>Broccoli isolated Pseudomonas sp.</title>
        <authorList>
            <person name="Fujikawa T."/>
            <person name="Sawada H."/>
        </authorList>
    </citation>
    <scope>NUCLEOTIDE SEQUENCE [LARGE SCALE GENOMIC DNA]</scope>
    <source>
        <strain evidence="3 4">JCM 32154</strain>
    </source>
</reference>
<accession>A0A6I5RR06</accession>
<dbReference type="GO" id="GO:0051604">
    <property type="term" value="P:protein maturation"/>
    <property type="evidence" value="ECO:0007669"/>
    <property type="project" value="TreeGrafter"/>
</dbReference>
<dbReference type="AlphaFoldDB" id="A0A6I5RR06"/>
<evidence type="ECO:0000313" key="3">
    <source>
        <dbReference type="EMBL" id="NES10333.1"/>
    </source>
</evidence>
<dbReference type="PANTHER" id="PTHR37689">
    <property type="entry name" value="PROTEIN FDHE"/>
    <property type="match status" value="1"/>
</dbReference>
<dbReference type="InterPro" id="IPR056797">
    <property type="entry name" value="FdhE_central"/>
</dbReference>
<dbReference type="Proteomes" id="UP000471751">
    <property type="component" value="Unassembled WGS sequence"/>
</dbReference>
<gene>
    <name evidence="3" type="primary">fdhE</name>
    <name evidence="3" type="ORF">G3O07_12245</name>
</gene>
<evidence type="ECO:0000313" key="4">
    <source>
        <dbReference type="Proteomes" id="UP000471751"/>
    </source>
</evidence>
<dbReference type="InterPro" id="IPR024064">
    <property type="entry name" value="FdhE-like_sf"/>
</dbReference>
<feature type="non-terminal residue" evidence="3">
    <location>
        <position position="216"/>
    </location>
</feature>
<dbReference type="Pfam" id="PF24859">
    <property type="entry name" value="FdhE_central"/>
    <property type="match status" value="1"/>
</dbReference>
<keyword evidence="4" id="KW-1185">Reference proteome</keyword>
<dbReference type="EMBL" id="JAAHBT010000122">
    <property type="protein sequence ID" value="NES10333.1"/>
    <property type="molecule type" value="Genomic_DNA"/>
</dbReference>
<proteinExistence type="predicted"/>
<dbReference type="GO" id="GO:0005829">
    <property type="term" value="C:cytosol"/>
    <property type="evidence" value="ECO:0007669"/>
    <property type="project" value="TreeGrafter"/>
</dbReference>
<organism evidence="3 4">
    <name type="scientific">Pseudomonas laurentiana</name>
    <dbReference type="NCBI Taxonomy" id="2364649"/>
    <lineage>
        <taxon>Bacteria</taxon>
        <taxon>Pseudomonadati</taxon>
        <taxon>Pseudomonadota</taxon>
        <taxon>Gammaproteobacteria</taxon>
        <taxon>Pseudomonadales</taxon>
        <taxon>Pseudomonadaceae</taxon>
        <taxon>Pseudomonas</taxon>
    </lineage>
</organism>
<evidence type="ECO:0000259" key="1">
    <source>
        <dbReference type="Pfam" id="PF04216"/>
    </source>
</evidence>
<dbReference type="PANTHER" id="PTHR37689:SF1">
    <property type="entry name" value="PROTEIN FDHE"/>
    <property type="match status" value="1"/>
</dbReference>
<protein>
    <submittedName>
        <fullName evidence="3">Formate dehydrogenase accessory protein FdhE</fullName>
    </submittedName>
</protein>
<dbReference type="InterPro" id="IPR056774">
    <property type="entry name" value="FdhE_N"/>
</dbReference>
<name>A0A6I5RR06_9PSED</name>
<dbReference type="SUPFAM" id="SSF144020">
    <property type="entry name" value="FdhE-like"/>
    <property type="match status" value="1"/>
</dbReference>
<dbReference type="Pfam" id="PF04216">
    <property type="entry name" value="FdhE_N"/>
    <property type="match status" value="1"/>
</dbReference>
<comment type="caution">
    <text evidence="3">The sequence shown here is derived from an EMBL/GenBank/DDBJ whole genome shotgun (WGS) entry which is preliminary data.</text>
</comment>